<dbReference type="EC" id="2.7.1.180" evidence="2"/>
<evidence type="ECO:0000256" key="3">
    <source>
        <dbReference type="ARBA" id="ARBA00016337"/>
    </source>
</evidence>
<dbReference type="Pfam" id="PF02424">
    <property type="entry name" value="ApbE"/>
    <property type="match status" value="1"/>
</dbReference>
<evidence type="ECO:0000256" key="8">
    <source>
        <dbReference type="ARBA" id="ARBA00022842"/>
    </source>
</evidence>
<dbReference type="AlphaFoldDB" id="A0A229UTW1"/>
<dbReference type="GO" id="GO:0046872">
    <property type="term" value="F:metal ion binding"/>
    <property type="evidence" value="ECO:0007669"/>
    <property type="project" value="UniProtKB-KW"/>
</dbReference>
<protein>
    <recommendedName>
        <fullName evidence="3">FAD:protein FMN transferase</fullName>
        <ecNumber evidence="2">2.7.1.180</ecNumber>
    </recommendedName>
    <alternativeName>
        <fullName evidence="9">Flavin transferase</fullName>
    </alternativeName>
</protein>
<keyword evidence="6" id="KW-0479">Metal-binding</keyword>
<keyword evidence="4" id="KW-0285">Flavoprotein</keyword>
<dbReference type="EMBL" id="NMQW01000015">
    <property type="protein sequence ID" value="OXM86339.1"/>
    <property type="molecule type" value="Genomic_DNA"/>
</dbReference>
<gene>
    <name evidence="11" type="ORF">CF651_10420</name>
</gene>
<keyword evidence="7" id="KW-0274">FAD</keyword>
<evidence type="ECO:0000256" key="10">
    <source>
        <dbReference type="ARBA" id="ARBA00048540"/>
    </source>
</evidence>
<dbReference type="OrthoDB" id="9778595at2"/>
<dbReference type="RefSeq" id="WP_094014797.1">
    <property type="nucleotide sequence ID" value="NZ_NMQW01000015.1"/>
</dbReference>
<keyword evidence="5" id="KW-0808">Transferase</keyword>
<evidence type="ECO:0000256" key="6">
    <source>
        <dbReference type="ARBA" id="ARBA00022723"/>
    </source>
</evidence>
<accession>A0A229UTW1</accession>
<evidence type="ECO:0000313" key="11">
    <source>
        <dbReference type="EMBL" id="OXM86339.1"/>
    </source>
</evidence>
<keyword evidence="8" id="KW-0460">Magnesium</keyword>
<evidence type="ECO:0000256" key="2">
    <source>
        <dbReference type="ARBA" id="ARBA00011955"/>
    </source>
</evidence>
<sequence>MAIPSGNDANQSFQFRAMNTHIDITLSCNPEDAADYLDLARDWFHYAEERFSRFEVKSELSHLNRLAGETCLVSETMLEVLVLADSYRQLTDGIFNPLLHHAITSAGYSDSFERLQHAAQPIKSGILPVEEAQPPLPLLIQPAMRSVKLPSQAGLDLGGIVKGWSVKRLADYFRDTLQVKRGLINAGGDLTVWGGASAEGAPWIIDIEHPWQTSDSFGRLTFSEGAAATSSILGRQWTTDHGPMHHLIDPRTMRPSASDVVQCTVTGGQDSDTVACEVWAKVLCVLGTEEGLALLNRKGVRYEALLFTANQETHFYGNPESLGTIWQQVDTDHCHIHKNTAASPRYGGEWR</sequence>
<evidence type="ECO:0000256" key="5">
    <source>
        <dbReference type="ARBA" id="ARBA00022679"/>
    </source>
</evidence>
<dbReference type="InterPro" id="IPR024932">
    <property type="entry name" value="ApbE"/>
</dbReference>
<dbReference type="SUPFAM" id="SSF143631">
    <property type="entry name" value="ApbE-like"/>
    <property type="match status" value="1"/>
</dbReference>
<dbReference type="GO" id="GO:0016740">
    <property type="term" value="F:transferase activity"/>
    <property type="evidence" value="ECO:0007669"/>
    <property type="project" value="UniProtKB-KW"/>
</dbReference>
<evidence type="ECO:0000256" key="4">
    <source>
        <dbReference type="ARBA" id="ARBA00022630"/>
    </source>
</evidence>
<dbReference type="InterPro" id="IPR003374">
    <property type="entry name" value="ApbE-like_sf"/>
</dbReference>
<dbReference type="Proteomes" id="UP000215509">
    <property type="component" value="Unassembled WGS sequence"/>
</dbReference>
<proteinExistence type="predicted"/>
<comment type="catalytic activity">
    <reaction evidence="10">
        <text>L-threonyl-[protein] + FAD = FMN-L-threonyl-[protein] + AMP + H(+)</text>
        <dbReference type="Rhea" id="RHEA:36847"/>
        <dbReference type="Rhea" id="RHEA-COMP:11060"/>
        <dbReference type="Rhea" id="RHEA-COMP:11061"/>
        <dbReference type="ChEBI" id="CHEBI:15378"/>
        <dbReference type="ChEBI" id="CHEBI:30013"/>
        <dbReference type="ChEBI" id="CHEBI:57692"/>
        <dbReference type="ChEBI" id="CHEBI:74257"/>
        <dbReference type="ChEBI" id="CHEBI:456215"/>
        <dbReference type="EC" id="2.7.1.180"/>
    </reaction>
</comment>
<evidence type="ECO:0000256" key="7">
    <source>
        <dbReference type="ARBA" id="ARBA00022827"/>
    </source>
</evidence>
<dbReference type="PANTHER" id="PTHR30040">
    <property type="entry name" value="THIAMINE BIOSYNTHESIS LIPOPROTEIN APBE"/>
    <property type="match status" value="1"/>
</dbReference>
<dbReference type="Gene3D" id="3.10.520.10">
    <property type="entry name" value="ApbE-like domains"/>
    <property type="match status" value="1"/>
</dbReference>
<organism evidence="11 12">
    <name type="scientific">Paenibacillus rigui</name>
    <dbReference type="NCBI Taxonomy" id="554312"/>
    <lineage>
        <taxon>Bacteria</taxon>
        <taxon>Bacillati</taxon>
        <taxon>Bacillota</taxon>
        <taxon>Bacilli</taxon>
        <taxon>Bacillales</taxon>
        <taxon>Paenibacillaceae</taxon>
        <taxon>Paenibacillus</taxon>
    </lineage>
</organism>
<name>A0A229UTW1_9BACL</name>
<evidence type="ECO:0000256" key="9">
    <source>
        <dbReference type="ARBA" id="ARBA00031306"/>
    </source>
</evidence>
<evidence type="ECO:0000256" key="1">
    <source>
        <dbReference type="ARBA" id="ARBA00001946"/>
    </source>
</evidence>
<reference evidence="11 12" key="1">
    <citation type="submission" date="2017-07" db="EMBL/GenBank/DDBJ databases">
        <title>Genome sequencing and assembly of Paenibacillus rigui.</title>
        <authorList>
            <person name="Mayilraj S."/>
        </authorList>
    </citation>
    <scope>NUCLEOTIDE SEQUENCE [LARGE SCALE GENOMIC DNA]</scope>
    <source>
        <strain evidence="11 12">JCM 16352</strain>
    </source>
</reference>
<dbReference type="PANTHER" id="PTHR30040:SF2">
    <property type="entry name" value="FAD:PROTEIN FMN TRANSFERASE"/>
    <property type="match status" value="1"/>
</dbReference>
<comment type="cofactor">
    <cofactor evidence="1">
        <name>Mg(2+)</name>
        <dbReference type="ChEBI" id="CHEBI:18420"/>
    </cofactor>
</comment>
<evidence type="ECO:0000313" key="12">
    <source>
        <dbReference type="Proteomes" id="UP000215509"/>
    </source>
</evidence>
<comment type="caution">
    <text evidence="11">The sequence shown here is derived from an EMBL/GenBank/DDBJ whole genome shotgun (WGS) entry which is preliminary data.</text>
</comment>
<keyword evidence="12" id="KW-1185">Reference proteome</keyword>